<evidence type="ECO:0000313" key="12">
    <source>
        <dbReference type="Proteomes" id="UP000466517"/>
    </source>
</evidence>
<comment type="pathway">
    <text evidence="7">Carotenoid biosynthesis; staphyloxanthin biosynthesis; staphyloxanthin from farnesyl diphosphate: step 4/5.</text>
</comment>
<evidence type="ECO:0000256" key="3">
    <source>
        <dbReference type="ARBA" id="ARBA00022676"/>
    </source>
</evidence>
<evidence type="ECO:0000313" key="11">
    <source>
        <dbReference type="EMBL" id="BBZ26158.1"/>
    </source>
</evidence>
<keyword evidence="3" id="KW-0328">Glycosyltransferase</keyword>
<dbReference type="EMBL" id="AP022610">
    <property type="protein sequence ID" value="BBZ26158.1"/>
    <property type="molecule type" value="Genomic_DNA"/>
</dbReference>
<dbReference type="PANTHER" id="PTHR43646">
    <property type="entry name" value="GLYCOSYLTRANSFERASE"/>
    <property type="match status" value="1"/>
</dbReference>
<organism evidence="11 12">
    <name type="scientific">Mycolicibacterium madagascariense</name>
    <dbReference type="NCBI Taxonomy" id="212765"/>
    <lineage>
        <taxon>Bacteria</taxon>
        <taxon>Bacillati</taxon>
        <taxon>Actinomycetota</taxon>
        <taxon>Actinomycetes</taxon>
        <taxon>Mycobacteriales</taxon>
        <taxon>Mycobacteriaceae</taxon>
        <taxon>Mycolicibacterium</taxon>
    </lineage>
</organism>
<evidence type="ECO:0000256" key="1">
    <source>
        <dbReference type="ARBA" id="ARBA00004236"/>
    </source>
</evidence>
<keyword evidence="5" id="KW-0472">Membrane</keyword>
<dbReference type="AlphaFoldDB" id="A0A7I7XCP4"/>
<evidence type="ECO:0000256" key="8">
    <source>
        <dbReference type="ARBA" id="ARBA00038120"/>
    </source>
</evidence>
<feature type="domain" description="Glycosyltransferase 2-like" evidence="10">
    <location>
        <begin position="10"/>
        <end position="134"/>
    </location>
</feature>
<evidence type="ECO:0000256" key="2">
    <source>
        <dbReference type="ARBA" id="ARBA00022475"/>
    </source>
</evidence>
<dbReference type="SUPFAM" id="SSF53448">
    <property type="entry name" value="Nucleotide-diphospho-sugar transferases"/>
    <property type="match status" value="1"/>
</dbReference>
<evidence type="ECO:0000256" key="7">
    <source>
        <dbReference type="ARBA" id="ARBA00037904"/>
    </source>
</evidence>
<gene>
    <name evidence="11" type="ORF">MMAD_04530</name>
</gene>
<dbReference type="Proteomes" id="UP000466517">
    <property type="component" value="Chromosome"/>
</dbReference>
<dbReference type="GO" id="GO:0016757">
    <property type="term" value="F:glycosyltransferase activity"/>
    <property type="evidence" value="ECO:0007669"/>
    <property type="project" value="UniProtKB-KW"/>
</dbReference>
<dbReference type="Gene3D" id="3.90.550.10">
    <property type="entry name" value="Spore Coat Polysaccharide Biosynthesis Protein SpsA, Chain A"/>
    <property type="match status" value="1"/>
</dbReference>
<dbReference type="InterPro" id="IPR029044">
    <property type="entry name" value="Nucleotide-diphossugar_trans"/>
</dbReference>
<comment type="function">
    <text evidence="6">Catalyzes the glycosylation of 4,4'-diaponeurosporenoate, i.e. the esterification of glucose at the C1'' position with the carboxyl group of 4,4'-diaponeurosporenic acid, to form glycosyl-4,4'-diaponeurosporenoate. This is a step in the biosynthesis of staphyloxanthin, an orange pigment present in most staphylococci strains.</text>
</comment>
<keyword evidence="4" id="KW-0808">Transferase</keyword>
<dbReference type="KEGG" id="mmag:MMAD_04530"/>
<dbReference type="Pfam" id="PF00535">
    <property type="entry name" value="Glycos_transf_2"/>
    <property type="match status" value="1"/>
</dbReference>
<evidence type="ECO:0000256" key="5">
    <source>
        <dbReference type="ARBA" id="ARBA00023136"/>
    </source>
</evidence>
<evidence type="ECO:0000259" key="10">
    <source>
        <dbReference type="Pfam" id="PF00535"/>
    </source>
</evidence>
<proteinExistence type="inferred from homology"/>
<accession>A0A7I7XCP4</accession>
<dbReference type="RefSeq" id="WP_163731931.1">
    <property type="nucleotide sequence ID" value="NZ_AP022610.1"/>
</dbReference>
<keyword evidence="12" id="KW-1185">Reference proteome</keyword>
<reference evidence="11 12" key="1">
    <citation type="journal article" date="2019" name="Emerg. Microbes Infect.">
        <title>Comprehensive subspecies identification of 175 nontuberculous mycobacteria species based on 7547 genomic profiles.</title>
        <authorList>
            <person name="Matsumoto Y."/>
            <person name="Kinjo T."/>
            <person name="Motooka D."/>
            <person name="Nabeya D."/>
            <person name="Jung N."/>
            <person name="Uechi K."/>
            <person name="Horii T."/>
            <person name="Iida T."/>
            <person name="Fujita J."/>
            <person name="Nakamura S."/>
        </authorList>
    </citation>
    <scope>NUCLEOTIDE SEQUENCE [LARGE SCALE GENOMIC DNA]</scope>
    <source>
        <strain evidence="11 12">JCM 13574</strain>
    </source>
</reference>
<dbReference type="InterPro" id="IPR001173">
    <property type="entry name" value="Glyco_trans_2-like"/>
</dbReference>
<dbReference type="GO" id="GO:0005886">
    <property type="term" value="C:plasma membrane"/>
    <property type="evidence" value="ECO:0007669"/>
    <property type="project" value="UniProtKB-SubCell"/>
</dbReference>
<comment type="subcellular location">
    <subcellularLocation>
        <location evidence="1">Cell membrane</location>
    </subcellularLocation>
</comment>
<evidence type="ECO:0000256" key="4">
    <source>
        <dbReference type="ARBA" id="ARBA00022679"/>
    </source>
</evidence>
<comment type="similarity">
    <text evidence="8">Belongs to the glycosyltransferase 2 family. CrtQ subfamily.</text>
</comment>
<keyword evidence="2" id="KW-1003">Cell membrane</keyword>
<evidence type="ECO:0000256" key="9">
    <source>
        <dbReference type="ARBA" id="ARBA00040345"/>
    </source>
</evidence>
<protein>
    <recommendedName>
        <fullName evidence="9">4,4'-diaponeurosporenoate glycosyltransferase</fullName>
    </recommendedName>
</protein>
<name>A0A7I7XCP4_9MYCO</name>
<evidence type="ECO:0000256" key="6">
    <source>
        <dbReference type="ARBA" id="ARBA00037281"/>
    </source>
</evidence>
<sequence length="246" mass="27786">MGLNTVSTISFVVPTLNEIQTIERTLQCLAGYSGRHQIIVSDGNSTDGTIEVCRRYADEVVVYDGAARQTIGMARNMGAALASGDFIVFVDADVVIDDVDAFFATAFDEFERRPDVVGLTCRYRVFREASTFFDRYVFFTLGLQFGLQNNVFHIGGSGGEFMMITAHAFKQVEGFDERLAASEDMDLFRRLSKIGRTRFTNRLTVWHTGRRAHAVGWPRLLLSWFSNSVSVFLFRRSTSREWAPVR</sequence>
<dbReference type="PANTHER" id="PTHR43646:SF2">
    <property type="entry name" value="GLYCOSYLTRANSFERASE 2-LIKE DOMAIN-CONTAINING PROTEIN"/>
    <property type="match status" value="1"/>
</dbReference>